<dbReference type="InterPro" id="IPR013525">
    <property type="entry name" value="ABC2_TM"/>
</dbReference>
<dbReference type="EMBL" id="NOJY02000003">
    <property type="protein sequence ID" value="RDY29127.1"/>
    <property type="molecule type" value="Genomic_DNA"/>
</dbReference>
<dbReference type="GO" id="GO:0140359">
    <property type="term" value="F:ABC-type transporter activity"/>
    <property type="evidence" value="ECO:0007669"/>
    <property type="project" value="InterPro"/>
</dbReference>
<keyword evidence="2 5" id="KW-0812">Transmembrane</keyword>
<comment type="caution">
    <text evidence="7">The sequence shown here is derived from an EMBL/GenBank/DDBJ whole genome shotgun (WGS) entry which is preliminary data.</text>
</comment>
<feature type="domain" description="ABC-2 type transporter transmembrane" evidence="6">
    <location>
        <begin position="19"/>
        <end position="347"/>
    </location>
</feature>
<name>A0A371J8X6_9FIRM</name>
<dbReference type="GO" id="GO:0016020">
    <property type="term" value="C:membrane"/>
    <property type="evidence" value="ECO:0007669"/>
    <property type="project" value="UniProtKB-SubCell"/>
</dbReference>
<feature type="transmembrane region" description="Helical" evidence="5">
    <location>
        <begin position="328"/>
        <end position="350"/>
    </location>
</feature>
<proteinExistence type="predicted"/>
<keyword evidence="3 5" id="KW-1133">Transmembrane helix</keyword>
<dbReference type="InterPro" id="IPR051784">
    <property type="entry name" value="Nod_factor_ABC_transporter"/>
</dbReference>
<evidence type="ECO:0000256" key="4">
    <source>
        <dbReference type="ARBA" id="ARBA00023136"/>
    </source>
</evidence>
<evidence type="ECO:0000256" key="3">
    <source>
        <dbReference type="ARBA" id="ARBA00022989"/>
    </source>
</evidence>
<feature type="transmembrane region" description="Helical" evidence="5">
    <location>
        <begin position="245"/>
        <end position="264"/>
    </location>
</feature>
<protein>
    <submittedName>
        <fullName evidence="7">ABC transporter permease</fullName>
    </submittedName>
</protein>
<comment type="subcellular location">
    <subcellularLocation>
        <location evidence="1">Membrane</location>
        <topology evidence="1">Multi-pass membrane protein</topology>
    </subcellularLocation>
</comment>
<evidence type="ECO:0000259" key="6">
    <source>
        <dbReference type="Pfam" id="PF12698"/>
    </source>
</evidence>
<evidence type="ECO:0000256" key="1">
    <source>
        <dbReference type="ARBA" id="ARBA00004141"/>
    </source>
</evidence>
<evidence type="ECO:0000256" key="2">
    <source>
        <dbReference type="ARBA" id="ARBA00022692"/>
    </source>
</evidence>
<dbReference type="OrthoDB" id="1749311at2"/>
<dbReference type="RefSeq" id="WP_094367879.1">
    <property type="nucleotide sequence ID" value="NZ_NOJY02000003.1"/>
</dbReference>
<dbReference type="Proteomes" id="UP000215694">
    <property type="component" value="Unassembled WGS sequence"/>
</dbReference>
<reference evidence="7 8" key="1">
    <citation type="journal article" date="2017" name="Genome Announc.">
        <title>Draft Genome Sequence of Romboutsia weinsteinii sp. nov. Strain CCRI-19649(T) Isolated from Surface Water.</title>
        <authorList>
            <person name="Maheux A.F."/>
            <person name="Boudreau D.K."/>
            <person name="Berube E."/>
            <person name="Boissinot M."/>
            <person name="Cantin P."/>
            <person name="Raymond F."/>
            <person name="Corbeil J."/>
            <person name="Omar R.F."/>
            <person name="Bergeron M.G."/>
        </authorList>
    </citation>
    <scope>NUCLEOTIDE SEQUENCE [LARGE SCALE GENOMIC DNA]</scope>
    <source>
        <strain evidence="7 8">CCRI-19649</strain>
    </source>
</reference>
<evidence type="ECO:0000313" key="7">
    <source>
        <dbReference type="EMBL" id="RDY29127.1"/>
    </source>
</evidence>
<feature type="transmembrane region" description="Helical" evidence="5">
    <location>
        <begin position="18"/>
        <end position="38"/>
    </location>
</feature>
<feature type="transmembrane region" description="Helical" evidence="5">
    <location>
        <begin position="164"/>
        <end position="186"/>
    </location>
</feature>
<dbReference type="Pfam" id="PF12698">
    <property type="entry name" value="ABC2_membrane_3"/>
    <property type="match status" value="1"/>
</dbReference>
<sequence>MSIIFSSIKRCFRDKNNILSIIFVALFLPYLFSVMYSSQNEDFEVNMYIESSATSSISKSYVDFIKEFDKNNKNIKINYINKSQSDKSDLIVNIDDENKKISFKANESMNFGTVIIENITEEFFNQISIYEVASKVSTLPQEGENKYVKETSFKSEEPMDYKQYFSVTMLLMTTMTSSIIVFKNTFYLKEAIGRKVLSSSMPVSKLITLELLGSFICIFLQAMIIIVLDIILYDLQINLKNVIPIVVLMATFSLFTVSIGILVSSIVKKKSHGENIVSFITLIIMFSSGQITVDLEMSMESIIFNMNPVKWINEAMFALVEGNINVNISTAILMTLIYTVILGLVSVVFLKKKAVN</sequence>
<evidence type="ECO:0000256" key="5">
    <source>
        <dbReference type="SAM" id="Phobius"/>
    </source>
</evidence>
<feature type="transmembrane region" description="Helical" evidence="5">
    <location>
        <begin position="276"/>
        <end position="293"/>
    </location>
</feature>
<dbReference type="PANTHER" id="PTHR43229:SF2">
    <property type="entry name" value="NODULATION PROTEIN J"/>
    <property type="match status" value="1"/>
</dbReference>
<dbReference type="AlphaFoldDB" id="A0A371J8X6"/>
<gene>
    <name evidence="7" type="ORF">CHL78_002135</name>
</gene>
<feature type="transmembrane region" description="Helical" evidence="5">
    <location>
        <begin position="207"/>
        <end position="233"/>
    </location>
</feature>
<keyword evidence="8" id="KW-1185">Reference proteome</keyword>
<organism evidence="7 8">
    <name type="scientific">Romboutsia weinsteinii</name>
    <dbReference type="NCBI Taxonomy" id="2020949"/>
    <lineage>
        <taxon>Bacteria</taxon>
        <taxon>Bacillati</taxon>
        <taxon>Bacillota</taxon>
        <taxon>Clostridia</taxon>
        <taxon>Peptostreptococcales</taxon>
        <taxon>Peptostreptococcaceae</taxon>
        <taxon>Romboutsia</taxon>
    </lineage>
</organism>
<evidence type="ECO:0000313" key="8">
    <source>
        <dbReference type="Proteomes" id="UP000215694"/>
    </source>
</evidence>
<dbReference type="PANTHER" id="PTHR43229">
    <property type="entry name" value="NODULATION PROTEIN J"/>
    <property type="match status" value="1"/>
</dbReference>
<accession>A0A371J8X6</accession>
<keyword evidence="4 5" id="KW-0472">Membrane</keyword>